<reference evidence="2" key="2">
    <citation type="submission" date="2021-03" db="UniProtKB">
        <authorList>
            <consortium name="EnsemblPlants"/>
        </authorList>
    </citation>
    <scope>IDENTIFICATION</scope>
</reference>
<dbReference type="AlphaFoldDB" id="A0A803NCP3"/>
<dbReference type="EnsemblPlants" id="AUR62043867-RA">
    <property type="protein sequence ID" value="AUR62043867-RA:cds"/>
    <property type="gene ID" value="AUR62043867"/>
</dbReference>
<dbReference type="InterPro" id="IPR035969">
    <property type="entry name" value="Rab-GAP_TBC_sf"/>
</dbReference>
<dbReference type="Gramene" id="AUR62043867-RA">
    <property type="protein sequence ID" value="AUR62043867-RA:cds"/>
    <property type="gene ID" value="AUR62043867"/>
</dbReference>
<dbReference type="GO" id="GO:0005525">
    <property type="term" value="F:GTP binding"/>
    <property type="evidence" value="ECO:0007669"/>
    <property type="project" value="InterPro"/>
</dbReference>
<evidence type="ECO:0000259" key="1">
    <source>
        <dbReference type="Pfam" id="PF13167"/>
    </source>
</evidence>
<dbReference type="GO" id="GO:0043022">
    <property type="term" value="F:ribosome binding"/>
    <property type="evidence" value="ECO:0007669"/>
    <property type="project" value="TreeGrafter"/>
</dbReference>
<evidence type="ECO:0000313" key="2">
    <source>
        <dbReference type="EnsemblPlants" id="AUR62043867-RA:cds"/>
    </source>
</evidence>
<keyword evidence="3" id="KW-1185">Reference proteome</keyword>
<organism evidence="2 3">
    <name type="scientific">Chenopodium quinoa</name>
    <name type="common">Quinoa</name>
    <dbReference type="NCBI Taxonomy" id="63459"/>
    <lineage>
        <taxon>Eukaryota</taxon>
        <taxon>Viridiplantae</taxon>
        <taxon>Streptophyta</taxon>
        <taxon>Embryophyta</taxon>
        <taxon>Tracheophyta</taxon>
        <taxon>Spermatophyta</taxon>
        <taxon>Magnoliopsida</taxon>
        <taxon>eudicotyledons</taxon>
        <taxon>Gunneridae</taxon>
        <taxon>Pentapetalae</taxon>
        <taxon>Caryophyllales</taxon>
        <taxon>Chenopodiaceae</taxon>
        <taxon>Chenopodioideae</taxon>
        <taxon>Atripliceae</taxon>
        <taxon>Chenopodium</taxon>
    </lineage>
</organism>
<feature type="domain" description="GTPase HflX N-terminal" evidence="1">
    <location>
        <begin position="74"/>
        <end position="155"/>
    </location>
</feature>
<dbReference type="InterPro" id="IPR042108">
    <property type="entry name" value="GTPase_HflX_N_sf"/>
</dbReference>
<dbReference type="PANTHER" id="PTHR10229:SF0">
    <property type="entry name" value="GTP-BINDING PROTEIN 6-RELATED"/>
    <property type="match status" value="1"/>
</dbReference>
<dbReference type="SUPFAM" id="SSF47923">
    <property type="entry name" value="Ypt/Rab-GAP domain of gyp1p"/>
    <property type="match status" value="1"/>
</dbReference>
<dbReference type="Gene3D" id="3.40.50.11060">
    <property type="entry name" value="GTPase HflX, N-terminal domain"/>
    <property type="match status" value="1"/>
</dbReference>
<protein>
    <recommendedName>
        <fullName evidence="1">GTPase HflX N-terminal domain-containing protein</fullName>
    </recommendedName>
</protein>
<dbReference type="InterPro" id="IPR025121">
    <property type="entry name" value="GTPase_HflX_N"/>
</dbReference>
<dbReference type="Proteomes" id="UP000596660">
    <property type="component" value="Unplaced"/>
</dbReference>
<reference evidence="2" key="1">
    <citation type="journal article" date="2017" name="Nature">
        <title>The genome of Chenopodium quinoa.</title>
        <authorList>
            <person name="Jarvis D.E."/>
            <person name="Ho Y.S."/>
            <person name="Lightfoot D.J."/>
            <person name="Schmoeckel S.M."/>
            <person name="Li B."/>
            <person name="Borm T.J.A."/>
            <person name="Ohyanagi H."/>
            <person name="Mineta K."/>
            <person name="Michell C.T."/>
            <person name="Saber N."/>
            <person name="Kharbatia N.M."/>
            <person name="Rupper R.R."/>
            <person name="Sharp A.R."/>
            <person name="Dally N."/>
            <person name="Boughton B.A."/>
            <person name="Woo Y.H."/>
            <person name="Gao G."/>
            <person name="Schijlen E.G.W.M."/>
            <person name="Guo X."/>
            <person name="Momin A.A."/>
            <person name="Negrao S."/>
            <person name="Al-Babili S."/>
            <person name="Gehring C."/>
            <person name="Roessner U."/>
            <person name="Jung C."/>
            <person name="Murphy K."/>
            <person name="Arold S.T."/>
            <person name="Gojobori T."/>
            <person name="van der Linden C.G."/>
            <person name="van Loo E.N."/>
            <person name="Jellen E.N."/>
            <person name="Maughan P.J."/>
            <person name="Tester M."/>
        </authorList>
    </citation>
    <scope>NUCLEOTIDE SEQUENCE [LARGE SCALE GENOMIC DNA]</scope>
    <source>
        <strain evidence="2">cv. PI 614886</strain>
    </source>
</reference>
<name>A0A803NCP3_CHEQI</name>
<evidence type="ECO:0000313" key="3">
    <source>
        <dbReference type="Proteomes" id="UP000596660"/>
    </source>
</evidence>
<accession>A0A803NCP3</accession>
<dbReference type="Pfam" id="PF13167">
    <property type="entry name" value="GTP-bdg_N"/>
    <property type="match status" value="1"/>
</dbReference>
<dbReference type="PANTHER" id="PTHR10229">
    <property type="entry name" value="GTP-BINDING PROTEIN HFLX"/>
    <property type="match status" value="1"/>
</dbReference>
<dbReference type="GO" id="GO:0005737">
    <property type="term" value="C:cytoplasm"/>
    <property type="evidence" value="ECO:0007669"/>
    <property type="project" value="TreeGrafter"/>
</dbReference>
<proteinExistence type="predicted"/>
<sequence>MGLPDAPAIRSTVWKLLLGYLPSDRAMWPSELANKRSQYNHFKDDLLMSPVLAEKAYLVGVEQKGIKVDSFGIEESLKELAQLADTAGLQVVGFTYQKLAAPNPRTYIGSGKVSEIKSAIHAFDVETVIFDDELSPGSSCASDLHISILFDILDRLRFPFGLVCPGVFPDHPKTNIAIQGSIQRPSGTVGHSAPLLSRSSENSAAEVRDGGEFSGTNLMKLINLHPIPFASDDFMIRSLLQEVMNISNQHPVTILVFLFCVPELSSDVVATVLCSGAVCVSVTLGLFCYGSDCYDAVCVWCDCCSSRTY</sequence>
<dbReference type="InterPro" id="IPR016496">
    <property type="entry name" value="GTPase_HflX"/>
</dbReference>